<reference evidence="1" key="1">
    <citation type="journal article" date="2015" name="Nature">
        <title>Complex archaea that bridge the gap between prokaryotes and eukaryotes.</title>
        <authorList>
            <person name="Spang A."/>
            <person name="Saw J.H."/>
            <person name="Jorgensen S.L."/>
            <person name="Zaremba-Niedzwiedzka K."/>
            <person name="Martijn J."/>
            <person name="Lind A.E."/>
            <person name="van Eijk R."/>
            <person name="Schleper C."/>
            <person name="Guy L."/>
            <person name="Ettema T.J."/>
        </authorList>
    </citation>
    <scope>NUCLEOTIDE SEQUENCE</scope>
</reference>
<protein>
    <submittedName>
        <fullName evidence="1">Uncharacterized protein</fullName>
    </submittedName>
</protein>
<dbReference type="EMBL" id="LAZR01017720">
    <property type="protein sequence ID" value="KKL99255.1"/>
    <property type="molecule type" value="Genomic_DNA"/>
</dbReference>
<comment type="caution">
    <text evidence="1">The sequence shown here is derived from an EMBL/GenBank/DDBJ whole genome shotgun (WGS) entry which is preliminary data.</text>
</comment>
<sequence>MSPATKPAEVSDAMIGQEILGSLTSTIESSDVPIVIGFAVVT</sequence>
<gene>
    <name evidence="1" type="ORF">LCGC14_1816260</name>
</gene>
<dbReference type="AlphaFoldDB" id="A0A0F9J046"/>
<name>A0A0F9J046_9ZZZZ</name>
<organism evidence="1">
    <name type="scientific">marine sediment metagenome</name>
    <dbReference type="NCBI Taxonomy" id="412755"/>
    <lineage>
        <taxon>unclassified sequences</taxon>
        <taxon>metagenomes</taxon>
        <taxon>ecological metagenomes</taxon>
    </lineage>
</organism>
<evidence type="ECO:0000313" key="1">
    <source>
        <dbReference type="EMBL" id="KKL99255.1"/>
    </source>
</evidence>
<proteinExistence type="predicted"/>
<accession>A0A0F9J046</accession>